<reference evidence="1 2" key="1">
    <citation type="journal article" date="2011" name="J. Bacteriol.">
        <title>Whole genome sequence of an unusual Borrelia burgdorferi sensu lato isolate.</title>
        <authorList>
            <person name="Casjens S.R."/>
            <person name="Fraser-Liggett C.M."/>
            <person name="Mongodin E.F."/>
            <person name="Qiu W.G."/>
            <person name="Dunn J.J."/>
            <person name="Luft B.J."/>
            <person name="Schutzer S.E."/>
        </authorList>
    </citation>
    <scope>NUCLEOTIDE SEQUENCE [LARGE SCALE GENOMIC DNA]</scope>
    <source>
        <strain evidence="1 2">SV1</strain>
    </source>
</reference>
<dbReference type="AlphaFoldDB" id="A0A806C728"/>
<sequence>TNRTLSTITQYFKKDAHFNTETKAVQLQLFALEIFYV</sequence>
<evidence type="ECO:0000313" key="1">
    <source>
        <dbReference type="EMBL" id="ACN93265.1"/>
    </source>
</evidence>
<accession>A0A806C728</accession>
<protein>
    <submittedName>
        <fullName evidence="1">Uncharacterized protein</fullName>
    </submittedName>
</protein>
<dbReference type="Proteomes" id="UP000006166">
    <property type="component" value="Plasmid SV1_lp32-12"/>
</dbReference>
<proteinExistence type="predicted"/>
<keyword evidence="2" id="KW-1185">Reference proteome</keyword>
<gene>
    <name evidence="1" type="ORF">BSV1_X01</name>
</gene>
<organism evidence="1 2">
    <name type="scientific">Borreliella finlandensis</name>
    <dbReference type="NCBI Taxonomy" id="498741"/>
    <lineage>
        <taxon>Bacteria</taxon>
        <taxon>Pseudomonadati</taxon>
        <taxon>Spirochaetota</taxon>
        <taxon>Spirochaetia</taxon>
        <taxon>Spirochaetales</taxon>
        <taxon>Borreliaceae</taxon>
        <taxon>Borreliella</taxon>
    </lineage>
</organism>
<geneLocation type="plasmid" evidence="1 2">
    <name>SV1_lp32-12</name>
</geneLocation>
<name>A0A806C728_9SPIR</name>
<evidence type="ECO:0000313" key="2">
    <source>
        <dbReference type="Proteomes" id="UP000006166"/>
    </source>
</evidence>
<feature type="non-terminal residue" evidence="1">
    <location>
        <position position="1"/>
    </location>
</feature>
<dbReference type="EMBL" id="CP001516">
    <property type="protein sequence ID" value="ACN93265.1"/>
    <property type="molecule type" value="Genomic_DNA"/>
</dbReference>
<keyword evidence="1" id="KW-0614">Plasmid</keyword>